<feature type="domain" description="Glycosyltransferase 2-like" evidence="1">
    <location>
        <begin position="8"/>
        <end position="188"/>
    </location>
</feature>
<dbReference type="SUPFAM" id="SSF53448">
    <property type="entry name" value="Nucleotide-diphospho-sugar transferases"/>
    <property type="match status" value="1"/>
</dbReference>
<comment type="caution">
    <text evidence="3">The sequence shown here is derived from an EMBL/GenBank/DDBJ whole genome shotgun (WGS) entry which is preliminary data.</text>
</comment>
<dbReference type="EMBL" id="LXQD01000326">
    <property type="protein sequence ID" value="RCJ22328.1"/>
    <property type="molecule type" value="Genomic_DNA"/>
</dbReference>
<evidence type="ECO:0000259" key="1">
    <source>
        <dbReference type="Pfam" id="PF00535"/>
    </source>
</evidence>
<dbReference type="CDD" id="cd00761">
    <property type="entry name" value="Glyco_tranf_GTA_type"/>
    <property type="match status" value="1"/>
</dbReference>
<dbReference type="Pfam" id="PF00535">
    <property type="entry name" value="Glycos_transf_2"/>
    <property type="match status" value="1"/>
</dbReference>
<dbReference type="Pfam" id="PF08241">
    <property type="entry name" value="Methyltransf_11"/>
    <property type="match status" value="1"/>
</dbReference>
<sequence length="560" mass="64160">MNSNSLVSIITIFLNGELFIQEAIESVFAQTYKNWELLLVDDGSTDGSTVIAHEYAKKYPEKVRYLEHEGHQNRGMSAARNLGIRNATGEYIAFLDADDVWLAQNLERQVAILYTHAEAGMVYSNTQYWYSWTGNPEDTQKEFCDEVAELTKKPNTLFKPPTLLTLFLQNGGAVPCTCSLMARREIVKVIGGFEERFRGLYEDQVFYAKVSLKAPVFVANECWAKYRRHPNSCCSITQNTEQEYEGRFFFLNWLEKYLTEQGVKDSEVWQALQEQLLPYHYPVLSKLTKRAQHFVERMSFNFKNLILMNKKQLKQIAQQTLPSPIHRWLGSQLFGEKYRPPTGMVDFGSLRRLTPISRDFGYNRGLPIDRYYIENFLERQANDIQGRVLEIGDASYTRRFGGDRVTQSDVLHVIEGNPEATIIGDLTNADHIPSEVFDCVIITQTLHLLYNMQVVLATLYRILKPGGVLLVTVPGISQVVKCEWGDDWCWALTTQSARLLFEEKFPKTNVQVETHGNVLAAIAFLQGLAVEELHQEELDFQDNEYQLLITVRAVKPEVAS</sequence>
<keyword evidence="3" id="KW-0808">Transferase</keyword>
<dbReference type="Proteomes" id="UP000252107">
    <property type="component" value="Unassembled WGS sequence"/>
</dbReference>
<dbReference type="InterPro" id="IPR029044">
    <property type="entry name" value="Nucleotide-diphossugar_trans"/>
</dbReference>
<dbReference type="InterPro" id="IPR013216">
    <property type="entry name" value="Methyltransf_11"/>
</dbReference>
<proteinExistence type="predicted"/>
<evidence type="ECO:0000259" key="2">
    <source>
        <dbReference type="Pfam" id="PF08241"/>
    </source>
</evidence>
<dbReference type="Gene3D" id="3.90.550.10">
    <property type="entry name" value="Spore Coat Polysaccharide Biosynthesis Protein SpsA, Chain A"/>
    <property type="match status" value="1"/>
</dbReference>
<reference evidence="3" key="1">
    <citation type="submission" date="2016-04" db="EMBL/GenBank/DDBJ databases">
        <authorList>
            <person name="Tabuchi Yagui T.R."/>
        </authorList>
    </citation>
    <scope>NUCLEOTIDE SEQUENCE [LARGE SCALE GENOMIC DNA]</scope>
    <source>
        <strain evidence="3">NIES-26</strain>
    </source>
</reference>
<dbReference type="AlphaFoldDB" id="A0A367QDP7"/>
<dbReference type="PANTHER" id="PTHR22916">
    <property type="entry name" value="GLYCOSYLTRANSFERASE"/>
    <property type="match status" value="1"/>
</dbReference>
<dbReference type="PANTHER" id="PTHR22916:SF3">
    <property type="entry name" value="UDP-GLCNAC:BETAGAL BETA-1,3-N-ACETYLGLUCOSAMINYLTRANSFERASE-LIKE PROTEIN 1"/>
    <property type="match status" value="1"/>
</dbReference>
<protein>
    <submittedName>
        <fullName evidence="3">Glycosyl transferase family 2</fullName>
    </submittedName>
</protein>
<dbReference type="InterPro" id="IPR029063">
    <property type="entry name" value="SAM-dependent_MTases_sf"/>
</dbReference>
<evidence type="ECO:0000313" key="4">
    <source>
        <dbReference type="Proteomes" id="UP000252107"/>
    </source>
</evidence>
<dbReference type="GO" id="GO:0008757">
    <property type="term" value="F:S-adenosylmethionine-dependent methyltransferase activity"/>
    <property type="evidence" value="ECO:0007669"/>
    <property type="project" value="InterPro"/>
</dbReference>
<dbReference type="InterPro" id="IPR001173">
    <property type="entry name" value="Glyco_trans_2-like"/>
</dbReference>
<dbReference type="GO" id="GO:0016758">
    <property type="term" value="F:hexosyltransferase activity"/>
    <property type="evidence" value="ECO:0007669"/>
    <property type="project" value="UniProtKB-ARBA"/>
</dbReference>
<keyword evidence="4" id="KW-1185">Reference proteome</keyword>
<accession>A0A367QDP7</accession>
<dbReference type="SUPFAM" id="SSF53335">
    <property type="entry name" value="S-adenosyl-L-methionine-dependent methyltransferases"/>
    <property type="match status" value="1"/>
</dbReference>
<gene>
    <name evidence="3" type="ORF">A6770_29955</name>
</gene>
<dbReference type="CDD" id="cd02440">
    <property type="entry name" value="AdoMet_MTases"/>
    <property type="match status" value="1"/>
</dbReference>
<name>A0A367QDP7_9NOSO</name>
<feature type="domain" description="Methyltransferase type 11" evidence="2">
    <location>
        <begin position="422"/>
        <end position="470"/>
    </location>
</feature>
<evidence type="ECO:0000313" key="3">
    <source>
        <dbReference type="EMBL" id="RCJ22328.1"/>
    </source>
</evidence>
<organism evidence="3 4">
    <name type="scientific">Nostoc minutum NIES-26</name>
    <dbReference type="NCBI Taxonomy" id="1844469"/>
    <lineage>
        <taxon>Bacteria</taxon>
        <taxon>Bacillati</taxon>
        <taxon>Cyanobacteriota</taxon>
        <taxon>Cyanophyceae</taxon>
        <taxon>Nostocales</taxon>
        <taxon>Nostocaceae</taxon>
        <taxon>Nostoc</taxon>
    </lineage>
</organism>
<dbReference type="Gene3D" id="3.40.50.150">
    <property type="entry name" value="Vaccinia Virus protein VP39"/>
    <property type="match status" value="1"/>
</dbReference>